<proteinExistence type="predicted"/>
<name>A0ABS6F8D7_9FIRM</name>
<gene>
    <name evidence="1" type="ORF">KQI82_06400</name>
</gene>
<organism evidence="1 2">
    <name type="scientific">Dysosmobacter acutus</name>
    <dbReference type="NCBI Taxonomy" id="2841504"/>
    <lineage>
        <taxon>Bacteria</taxon>
        <taxon>Bacillati</taxon>
        <taxon>Bacillota</taxon>
        <taxon>Clostridia</taxon>
        <taxon>Eubacteriales</taxon>
        <taxon>Oscillospiraceae</taxon>
        <taxon>Dysosmobacter</taxon>
    </lineage>
</organism>
<protein>
    <submittedName>
        <fullName evidence="1">Uncharacterized protein</fullName>
    </submittedName>
</protein>
<reference evidence="1 2" key="1">
    <citation type="submission" date="2021-06" db="EMBL/GenBank/DDBJ databases">
        <authorList>
            <person name="Sun Q."/>
            <person name="Li D."/>
        </authorList>
    </citation>
    <scope>NUCLEOTIDE SEQUENCE [LARGE SCALE GENOMIC DNA]</scope>
    <source>
        <strain evidence="1 2">MSJ-2</strain>
    </source>
</reference>
<dbReference type="RefSeq" id="WP_216632030.1">
    <property type="nucleotide sequence ID" value="NZ_JAHLQN010000001.1"/>
</dbReference>
<sequence>MAPLGAAADSRVGAGEKQTALSALKAAKMEIRHLRNITTYYKHIQLSFIRFSFFVDFFGISVYKAEVGKNRPA</sequence>
<dbReference type="EMBL" id="JAHLQN010000001">
    <property type="protein sequence ID" value="MBU5626549.1"/>
    <property type="molecule type" value="Genomic_DNA"/>
</dbReference>
<accession>A0ABS6F8D7</accession>
<dbReference type="Proteomes" id="UP000787672">
    <property type="component" value="Unassembled WGS sequence"/>
</dbReference>
<evidence type="ECO:0000313" key="1">
    <source>
        <dbReference type="EMBL" id="MBU5626549.1"/>
    </source>
</evidence>
<comment type="caution">
    <text evidence="1">The sequence shown here is derived from an EMBL/GenBank/DDBJ whole genome shotgun (WGS) entry which is preliminary data.</text>
</comment>
<keyword evidence="2" id="KW-1185">Reference proteome</keyword>
<evidence type="ECO:0000313" key="2">
    <source>
        <dbReference type="Proteomes" id="UP000787672"/>
    </source>
</evidence>